<reference evidence="3" key="1">
    <citation type="journal article" date="2019" name="Int. J. Syst. Evol. Microbiol.">
        <title>The Global Catalogue of Microorganisms (GCM) 10K type strain sequencing project: providing services to taxonomists for standard genome sequencing and annotation.</title>
        <authorList>
            <consortium name="The Broad Institute Genomics Platform"/>
            <consortium name="The Broad Institute Genome Sequencing Center for Infectious Disease"/>
            <person name="Wu L."/>
            <person name="Ma J."/>
        </authorList>
    </citation>
    <scope>NUCLEOTIDE SEQUENCE [LARGE SCALE GENOMIC DNA]</scope>
    <source>
        <strain evidence="3">IBRC 10765</strain>
    </source>
</reference>
<dbReference type="EMBL" id="JBHRYR010000002">
    <property type="protein sequence ID" value="MFC3852094.1"/>
    <property type="molecule type" value="Genomic_DNA"/>
</dbReference>
<feature type="chain" id="PRO_5047303181" description="DUF481 domain-containing protein" evidence="1">
    <location>
        <begin position="26"/>
        <end position="214"/>
    </location>
</feature>
<keyword evidence="1" id="KW-0732">Signal</keyword>
<keyword evidence="3" id="KW-1185">Reference proteome</keyword>
<sequence length="214" mass="23634">MSQCRGVRLFAGVLFSLCIGVPAWADSVTFNRLKLAAQGYMDDYATDSANAVSSWGGALGIEYVAQLMSAFALELAAGQRRDRVTSADEQYGLVETYYAYGGRGLWHFAGDEMAMSLAGRAFGGRLSSQDLLLMGTNQDVGYRWAEIGFHHFYVAPWSEAGVTLRRYFWSDDTYANAVTAEFISGSYRLMWGIEGETTLDLQHIRLGASLNYAF</sequence>
<feature type="signal peptide" evidence="1">
    <location>
        <begin position="1"/>
        <end position="25"/>
    </location>
</feature>
<evidence type="ECO:0008006" key="4">
    <source>
        <dbReference type="Google" id="ProtNLM"/>
    </source>
</evidence>
<organism evidence="2 3">
    <name type="scientific">Saccharospirillum mangrovi</name>
    <dbReference type="NCBI Taxonomy" id="2161747"/>
    <lineage>
        <taxon>Bacteria</taxon>
        <taxon>Pseudomonadati</taxon>
        <taxon>Pseudomonadota</taxon>
        <taxon>Gammaproteobacteria</taxon>
        <taxon>Oceanospirillales</taxon>
        <taxon>Saccharospirillaceae</taxon>
        <taxon>Saccharospirillum</taxon>
    </lineage>
</organism>
<name>A0ABV7ZVY1_9GAMM</name>
<gene>
    <name evidence="2" type="ORF">ACFOOG_04520</name>
</gene>
<protein>
    <recommendedName>
        <fullName evidence="4">DUF481 domain-containing protein</fullName>
    </recommendedName>
</protein>
<accession>A0ABV7ZVY1</accession>
<evidence type="ECO:0000313" key="3">
    <source>
        <dbReference type="Proteomes" id="UP001595617"/>
    </source>
</evidence>
<dbReference type="Proteomes" id="UP001595617">
    <property type="component" value="Unassembled WGS sequence"/>
</dbReference>
<evidence type="ECO:0000313" key="2">
    <source>
        <dbReference type="EMBL" id="MFC3852094.1"/>
    </source>
</evidence>
<comment type="caution">
    <text evidence="2">The sequence shown here is derived from an EMBL/GenBank/DDBJ whole genome shotgun (WGS) entry which is preliminary data.</text>
</comment>
<proteinExistence type="predicted"/>
<dbReference type="RefSeq" id="WP_380693838.1">
    <property type="nucleotide sequence ID" value="NZ_JBHRYR010000002.1"/>
</dbReference>
<evidence type="ECO:0000256" key="1">
    <source>
        <dbReference type="SAM" id="SignalP"/>
    </source>
</evidence>